<dbReference type="Proteomes" id="UP000823388">
    <property type="component" value="Chromosome 6K"/>
</dbReference>
<dbReference type="Gene3D" id="3.30.40.10">
    <property type="entry name" value="Zinc/RING finger domain, C3HC4 (zinc finger)"/>
    <property type="match status" value="1"/>
</dbReference>
<evidence type="ECO:0000256" key="1">
    <source>
        <dbReference type="PROSITE-ProRule" id="PRU00175"/>
    </source>
</evidence>
<accession>A0A8T0R742</accession>
<dbReference type="PANTHER" id="PTHR47344:SF1">
    <property type="entry name" value="RING ZINC FINGER PROTEIN-RELATED"/>
    <property type="match status" value="1"/>
</dbReference>
<dbReference type="CDD" id="cd16448">
    <property type="entry name" value="RING-H2"/>
    <property type="match status" value="1"/>
</dbReference>
<organism evidence="5 6">
    <name type="scientific">Panicum virgatum</name>
    <name type="common">Blackwell switchgrass</name>
    <dbReference type="NCBI Taxonomy" id="38727"/>
    <lineage>
        <taxon>Eukaryota</taxon>
        <taxon>Viridiplantae</taxon>
        <taxon>Streptophyta</taxon>
        <taxon>Embryophyta</taxon>
        <taxon>Tracheophyta</taxon>
        <taxon>Spermatophyta</taxon>
        <taxon>Magnoliopsida</taxon>
        <taxon>Liliopsida</taxon>
        <taxon>Poales</taxon>
        <taxon>Poaceae</taxon>
        <taxon>PACMAD clade</taxon>
        <taxon>Panicoideae</taxon>
        <taxon>Panicodae</taxon>
        <taxon>Paniceae</taxon>
        <taxon>Panicinae</taxon>
        <taxon>Panicum</taxon>
        <taxon>Panicum sect. Hiantes</taxon>
    </lineage>
</organism>
<dbReference type="EMBL" id="CM029047">
    <property type="protein sequence ID" value="KAG2581547.1"/>
    <property type="molecule type" value="Genomic_DNA"/>
</dbReference>
<protein>
    <recommendedName>
        <fullName evidence="4">RING-type domain-containing protein</fullName>
    </recommendedName>
</protein>
<dbReference type="AlphaFoldDB" id="A0A8T0R742"/>
<keyword evidence="1" id="KW-0862">Zinc</keyword>
<feature type="region of interest" description="Disordered" evidence="3">
    <location>
        <begin position="543"/>
        <end position="570"/>
    </location>
</feature>
<gene>
    <name evidence="5" type="ORF">PVAP13_6KG053100</name>
</gene>
<dbReference type="PROSITE" id="PS50089">
    <property type="entry name" value="ZF_RING_2"/>
    <property type="match status" value="1"/>
</dbReference>
<feature type="domain" description="RING-type" evidence="4">
    <location>
        <begin position="11"/>
        <end position="61"/>
    </location>
</feature>
<dbReference type="SMART" id="SM00184">
    <property type="entry name" value="RING"/>
    <property type="match status" value="1"/>
</dbReference>
<evidence type="ECO:0000313" key="5">
    <source>
        <dbReference type="EMBL" id="KAG2581547.1"/>
    </source>
</evidence>
<feature type="coiled-coil region" evidence="2">
    <location>
        <begin position="249"/>
        <end position="310"/>
    </location>
</feature>
<dbReference type="InterPro" id="IPR013083">
    <property type="entry name" value="Znf_RING/FYVE/PHD"/>
</dbReference>
<feature type="region of interest" description="Disordered" evidence="3">
    <location>
        <begin position="319"/>
        <end position="346"/>
    </location>
</feature>
<evidence type="ECO:0000256" key="2">
    <source>
        <dbReference type="SAM" id="Coils"/>
    </source>
</evidence>
<keyword evidence="1" id="KW-0479">Metal-binding</keyword>
<dbReference type="Pfam" id="PF13639">
    <property type="entry name" value="zf-RING_2"/>
    <property type="match status" value="1"/>
</dbReference>
<dbReference type="PANTHER" id="PTHR47344">
    <property type="entry name" value="RING ZINC FINGER PROTEIN-RELATED"/>
    <property type="match status" value="1"/>
</dbReference>
<keyword evidence="1" id="KW-0863">Zinc-finger</keyword>
<feature type="compositionally biased region" description="Low complexity" evidence="3">
    <location>
        <begin position="546"/>
        <end position="557"/>
    </location>
</feature>
<evidence type="ECO:0000313" key="6">
    <source>
        <dbReference type="Proteomes" id="UP000823388"/>
    </source>
</evidence>
<dbReference type="SUPFAM" id="SSF57850">
    <property type="entry name" value="RING/U-box"/>
    <property type="match status" value="1"/>
</dbReference>
<evidence type="ECO:0000256" key="3">
    <source>
        <dbReference type="SAM" id="MobiDB-lite"/>
    </source>
</evidence>
<dbReference type="InterPro" id="IPR001841">
    <property type="entry name" value="Znf_RING"/>
</dbReference>
<reference evidence="5" key="1">
    <citation type="submission" date="2020-05" db="EMBL/GenBank/DDBJ databases">
        <title>WGS assembly of Panicum virgatum.</title>
        <authorList>
            <person name="Lovell J.T."/>
            <person name="Jenkins J."/>
            <person name="Shu S."/>
            <person name="Juenger T.E."/>
            <person name="Schmutz J."/>
        </authorList>
    </citation>
    <scope>NUCLEOTIDE SEQUENCE</scope>
    <source>
        <strain evidence="5">AP13</strain>
    </source>
</reference>
<dbReference type="GO" id="GO:0008270">
    <property type="term" value="F:zinc ion binding"/>
    <property type="evidence" value="ECO:0007669"/>
    <property type="project" value="UniProtKB-KW"/>
</dbReference>
<comment type="caution">
    <text evidence="5">The sequence shown here is derived from an EMBL/GenBank/DDBJ whole genome shotgun (WGS) entry which is preliminary data.</text>
</comment>
<keyword evidence="2" id="KW-0175">Coiled coil</keyword>
<evidence type="ECO:0000259" key="4">
    <source>
        <dbReference type="PROSITE" id="PS50089"/>
    </source>
</evidence>
<sequence>MTAAAAAWPVCTICYEDLRPLSDQHLHCLPACGHVFHALCLEQWLEYCPGGKKKRTCPVCKQACGAAHPPTRLYFQSTGACPTQADPASQDAPAGPDPEALAAELARLEQKAASLGRVVEEQRDGIKNLNAEVARWMAKAAAAEAMQEAARKEKDHVQMLLIARKEELLRKTSECGRLQEKSLALAKELAALKLSSDMNLPEEEILKLASLGNHGNLENAVDVLKRSLAIRNKSYKELMIQCNVLGRSESRMQQKVEKAKELVKKLKVSSASYKFNAFNVIILVNDLYECEQEQARVHELEKELEEKENSLIRDLRPSKKLKADQTKSGNITANDGFPCPSAGNRNQTTKLDEVMQDPCNDKPDLNQLKPEAMSDLNSNGNFENKNVDVVELDADDSAFGNQHKTQLSAKPFGTDDNTLDSQNNSSLCQNDNRQTMTFECTTQHVAKEAFFLKNKEATGKSTSLANLRAKLHISQESHFERTNVTTSTWEKETLTIDGISKQATRLTSGTGPQQIHNFNSLSDDFQSPGVPGMDGARKGIGKWCKSSTAPGSASASANPNRGNLIAVGPDGRGGKVKILRDLGGFQGSKSQALWPKAQKIGGKGGQSQIYHFFGKR</sequence>
<proteinExistence type="predicted"/>
<name>A0A8T0R742_PANVG</name>
<keyword evidence="6" id="KW-1185">Reference proteome</keyword>
<feature type="coiled-coil region" evidence="2">
    <location>
        <begin position="119"/>
        <end position="146"/>
    </location>
</feature>